<accession>A0A423F251</accession>
<evidence type="ECO:0000313" key="1">
    <source>
        <dbReference type="EMBL" id="ROM48378.1"/>
    </source>
</evidence>
<reference evidence="1 2" key="1">
    <citation type="submission" date="2016-10" db="EMBL/GenBank/DDBJ databases">
        <title>Comparative genome analysis of multiple Pseudomonas spp. focuses on biocontrol and plant growth promoting traits.</title>
        <authorList>
            <person name="Tao X.-Y."/>
            <person name="Taylor C.G."/>
        </authorList>
    </citation>
    <scope>NUCLEOTIDE SEQUENCE [LARGE SCALE GENOMIC DNA]</scope>
    <source>
        <strain evidence="1 2">36C8</strain>
    </source>
</reference>
<dbReference type="EMBL" id="MOAZ01000017">
    <property type="protein sequence ID" value="ROM48378.1"/>
    <property type="molecule type" value="Genomic_DNA"/>
</dbReference>
<proteinExistence type="predicted"/>
<protein>
    <submittedName>
        <fullName evidence="1">Uncharacterized protein</fullName>
    </submittedName>
</protein>
<comment type="caution">
    <text evidence="1">The sequence shown here is derived from an EMBL/GenBank/DDBJ whole genome shotgun (WGS) entry which is preliminary data.</text>
</comment>
<evidence type="ECO:0000313" key="2">
    <source>
        <dbReference type="Proteomes" id="UP000283389"/>
    </source>
</evidence>
<dbReference type="AlphaFoldDB" id="A0A423F251"/>
<sequence>MAITDDLDKLYNTEKFLIEGHLDDERRLNMIPGGKAGLRYLREHSILNDGVIATPDKRDGVVDTWLTGHQGKSLPPITIADRWQDETWAAAQICSRSDRLSILQITAIRDLATSHCPQEIAKRTGARVDQIQSIISGNAYSRVKGVP</sequence>
<organism evidence="1 2">
    <name type="scientific">Pseudomonas canadensis</name>
    <dbReference type="NCBI Taxonomy" id="915099"/>
    <lineage>
        <taxon>Bacteria</taxon>
        <taxon>Pseudomonadati</taxon>
        <taxon>Pseudomonadota</taxon>
        <taxon>Gammaproteobacteria</taxon>
        <taxon>Pseudomonadales</taxon>
        <taxon>Pseudomonadaceae</taxon>
        <taxon>Pseudomonas</taxon>
    </lineage>
</organism>
<name>A0A423F251_9PSED</name>
<gene>
    <name evidence="1" type="ORF">BK649_20980</name>
</gene>
<dbReference type="Proteomes" id="UP000283389">
    <property type="component" value="Unassembled WGS sequence"/>
</dbReference>